<accession>A0AA39CJN0</accession>
<proteinExistence type="predicted"/>
<sequence length="213" mass="22807">MSPCGNCIKYEQPRLCVYLDQNGQARMRQASAPSRASNAPTKERVAALANLEHRMQTIVEEVGRRLGSFGGGTLQIPAKLLQTDEVSAMHTRSPLEARLQMSPSHVPPTTIAADVIGTSVHIGAESLASILIDTLKSAHPMATSPQSIVGTGLSQPSAHETMKLLYMTDTGSTHPFTNLWQPGATVEDICLALPDNETFEQCVASVLLPFTAS</sequence>
<protein>
    <submittedName>
        <fullName evidence="1">Uncharacterized protein</fullName>
    </submittedName>
</protein>
<evidence type="ECO:0000313" key="1">
    <source>
        <dbReference type="EMBL" id="KAJ9610712.1"/>
    </source>
</evidence>
<evidence type="ECO:0000313" key="2">
    <source>
        <dbReference type="Proteomes" id="UP001172673"/>
    </source>
</evidence>
<gene>
    <name evidence="1" type="ORF">H2200_005489</name>
</gene>
<keyword evidence="2" id="KW-1185">Reference proteome</keyword>
<reference evidence="1" key="1">
    <citation type="submission" date="2022-10" db="EMBL/GenBank/DDBJ databases">
        <title>Culturing micro-colonial fungi from biological soil crusts in the Mojave desert and describing Neophaeococcomyces mojavensis, and introducing the new genera and species Taxawa tesnikishii.</title>
        <authorList>
            <person name="Kurbessoian T."/>
            <person name="Stajich J.E."/>
        </authorList>
    </citation>
    <scope>NUCLEOTIDE SEQUENCE</scope>
    <source>
        <strain evidence="1">TK_41</strain>
    </source>
</reference>
<dbReference type="Proteomes" id="UP001172673">
    <property type="component" value="Unassembled WGS sequence"/>
</dbReference>
<organism evidence="1 2">
    <name type="scientific">Cladophialophora chaetospira</name>
    <dbReference type="NCBI Taxonomy" id="386627"/>
    <lineage>
        <taxon>Eukaryota</taxon>
        <taxon>Fungi</taxon>
        <taxon>Dikarya</taxon>
        <taxon>Ascomycota</taxon>
        <taxon>Pezizomycotina</taxon>
        <taxon>Eurotiomycetes</taxon>
        <taxon>Chaetothyriomycetidae</taxon>
        <taxon>Chaetothyriales</taxon>
        <taxon>Herpotrichiellaceae</taxon>
        <taxon>Cladophialophora</taxon>
    </lineage>
</organism>
<name>A0AA39CJN0_9EURO</name>
<dbReference type="AlphaFoldDB" id="A0AA39CJN0"/>
<comment type="caution">
    <text evidence="1">The sequence shown here is derived from an EMBL/GenBank/DDBJ whole genome shotgun (WGS) entry which is preliminary data.</text>
</comment>
<dbReference type="EMBL" id="JAPDRK010000007">
    <property type="protein sequence ID" value="KAJ9610712.1"/>
    <property type="molecule type" value="Genomic_DNA"/>
</dbReference>